<evidence type="ECO:0000313" key="2">
    <source>
        <dbReference type="Proteomes" id="UP000321085"/>
    </source>
</evidence>
<organism evidence="1 2">
    <name type="scientific">Microvirga aerophila</name>
    <dbReference type="NCBI Taxonomy" id="670291"/>
    <lineage>
        <taxon>Bacteria</taxon>
        <taxon>Pseudomonadati</taxon>
        <taxon>Pseudomonadota</taxon>
        <taxon>Alphaproteobacteria</taxon>
        <taxon>Hyphomicrobiales</taxon>
        <taxon>Methylobacteriaceae</taxon>
        <taxon>Microvirga</taxon>
    </lineage>
</organism>
<gene>
    <name evidence="1" type="ORF">MAE02_41260</name>
</gene>
<accession>A0A512BWU4</accession>
<proteinExistence type="predicted"/>
<evidence type="ECO:0008006" key="3">
    <source>
        <dbReference type="Google" id="ProtNLM"/>
    </source>
</evidence>
<dbReference type="EMBL" id="BJYU01000064">
    <property type="protein sequence ID" value="GEO16430.1"/>
    <property type="molecule type" value="Genomic_DNA"/>
</dbReference>
<keyword evidence="2" id="KW-1185">Reference proteome</keyword>
<comment type="caution">
    <text evidence="1">The sequence shown here is derived from an EMBL/GenBank/DDBJ whole genome shotgun (WGS) entry which is preliminary data.</text>
</comment>
<evidence type="ECO:0000313" key="1">
    <source>
        <dbReference type="EMBL" id="GEO16430.1"/>
    </source>
</evidence>
<dbReference type="Proteomes" id="UP000321085">
    <property type="component" value="Unassembled WGS sequence"/>
</dbReference>
<reference evidence="1 2" key="1">
    <citation type="submission" date="2019-07" db="EMBL/GenBank/DDBJ databases">
        <title>Whole genome shotgun sequence of Microvirga aerophila NBRC 106136.</title>
        <authorList>
            <person name="Hosoyama A."/>
            <person name="Uohara A."/>
            <person name="Ohji S."/>
            <person name="Ichikawa N."/>
        </authorList>
    </citation>
    <scope>NUCLEOTIDE SEQUENCE [LARGE SCALE GENOMIC DNA]</scope>
    <source>
        <strain evidence="1 2">NBRC 106136</strain>
    </source>
</reference>
<dbReference type="OrthoDB" id="7364180at2"/>
<name>A0A512BWU4_9HYPH</name>
<dbReference type="AlphaFoldDB" id="A0A512BWU4"/>
<sequence>MTMSPNEYVDTRKLAEITGISASTWNKRRLTGDTPPFTKIGKSVRYHVPTVREWLANLQRRSTSDSAAAAA</sequence>
<protein>
    <recommendedName>
        <fullName evidence="3">Helix-turn-helix domain-containing protein</fullName>
    </recommendedName>
</protein>